<keyword evidence="4 5" id="KW-0472">Membrane</keyword>
<sequence>MKALLFPFVAVIFSLFCYSFSEFFVPFKGFIMPCLMAIMLGMGLTLNLSEFRAVWGKKYAVVFGVATQFVLMPLFALLVSKIFGFNEALTIGMMLVGTSAGGTASNVITYLAKGDVALSVSMTLISTLVSTLLMPVLMWFYVGARVDLPVASMLFDLVKITLLPLVVGACLNTFFNKFINSFKPFLPAISMAAIIFIIGVIVAVNAKNFADVGVIVACAVAVHNVLGMLSGYFGARAFGFDKKTARTIAIEVGMQNSGLSVALAMKYFTPVSALAGAIFSIWHNISGAIFAGWCVRDENLKL</sequence>
<reference evidence="6" key="2">
    <citation type="journal article" date="2023" name="Microorganisms">
        <title>Isolation and Genomic Characteristics of Cat-Borne Campylobacter felis sp. nov. and Sheep-Borne Campylobacter ovis sp. nov.</title>
        <authorList>
            <person name="Wang H."/>
            <person name="Li Y."/>
            <person name="Gu Y."/>
            <person name="Zhou G."/>
            <person name="Chen X."/>
            <person name="Zhang X."/>
            <person name="Shao Z."/>
            <person name="Zhang J."/>
            <person name="Zhang M."/>
        </authorList>
    </citation>
    <scope>NUCLEOTIDE SEQUENCE</scope>
    <source>
        <strain evidence="6">PS10</strain>
    </source>
</reference>
<evidence type="ECO:0000313" key="6">
    <source>
        <dbReference type="EMBL" id="MDL0089584.1"/>
    </source>
</evidence>
<dbReference type="EMBL" id="JANURM010000015">
    <property type="protein sequence ID" value="MDL0089584.1"/>
    <property type="molecule type" value="Genomic_DNA"/>
</dbReference>
<dbReference type="InterPro" id="IPR038770">
    <property type="entry name" value="Na+/solute_symporter_sf"/>
</dbReference>
<feature type="transmembrane region" description="Helical" evidence="5">
    <location>
        <begin position="124"/>
        <end position="142"/>
    </location>
</feature>
<dbReference type="Proteomes" id="UP001173801">
    <property type="component" value="Unassembled WGS sequence"/>
</dbReference>
<gene>
    <name evidence="6" type="ORF">NYG85_09465</name>
</gene>
<dbReference type="InterPro" id="IPR002657">
    <property type="entry name" value="BilAc:Na_symport/Acr3"/>
</dbReference>
<evidence type="ECO:0000256" key="5">
    <source>
        <dbReference type="SAM" id="Phobius"/>
    </source>
</evidence>
<feature type="transmembrane region" description="Helical" evidence="5">
    <location>
        <begin position="60"/>
        <end position="83"/>
    </location>
</feature>
<comment type="caution">
    <text evidence="6">The sequence shown here is derived from an EMBL/GenBank/DDBJ whole genome shotgun (WGS) entry which is preliminary data.</text>
</comment>
<name>A0ABT7HT80_9BACT</name>
<keyword evidence="7" id="KW-1185">Reference proteome</keyword>
<proteinExistence type="predicted"/>
<protein>
    <submittedName>
        <fullName evidence="6">Bile acid:sodium symporter family protein</fullName>
    </submittedName>
</protein>
<feature type="transmembrane region" description="Helical" evidence="5">
    <location>
        <begin position="154"/>
        <end position="174"/>
    </location>
</feature>
<feature type="transmembrane region" description="Helical" evidence="5">
    <location>
        <begin position="186"/>
        <end position="206"/>
    </location>
</feature>
<dbReference type="Pfam" id="PF01758">
    <property type="entry name" value="SBF"/>
    <property type="match status" value="1"/>
</dbReference>
<dbReference type="PANTHER" id="PTHR10361">
    <property type="entry name" value="SODIUM-BILE ACID COTRANSPORTER"/>
    <property type="match status" value="1"/>
</dbReference>
<evidence type="ECO:0000313" key="7">
    <source>
        <dbReference type="Proteomes" id="UP001173801"/>
    </source>
</evidence>
<keyword evidence="2 5" id="KW-0812">Transmembrane</keyword>
<keyword evidence="3 5" id="KW-1133">Transmembrane helix</keyword>
<feature type="transmembrane region" description="Helical" evidence="5">
    <location>
        <begin position="212"/>
        <end position="235"/>
    </location>
</feature>
<evidence type="ECO:0000256" key="4">
    <source>
        <dbReference type="ARBA" id="ARBA00023136"/>
    </source>
</evidence>
<evidence type="ECO:0000256" key="2">
    <source>
        <dbReference type="ARBA" id="ARBA00022692"/>
    </source>
</evidence>
<dbReference type="RefSeq" id="WP_284938275.1">
    <property type="nucleotide sequence ID" value="NZ_JANURM010000015.1"/>
</dbReference>
<comment type="subcellular location">
    <subcellularLocation>
        <location evidence="1">Membrane</location>
        <topology evidence="1">Multi-pass membrane protein</topology>
    </subcellularLocation>
</comment>
<accession>A0ABT7HT80</accession>
<feature type="transmembrane region" description="Helical" evidence="5">
    <location>
        <begin position="89"/>
        <end position="112"/>
    </location>
</feature>
<organism evidence="6 7">
    <name type="scientific">Campylobacter gastrosuis</name>
    <dbReference type="NCBI Taxonomy" id="2974576"/>
    <lineage>
        <taxon>Bacteria</taxon>
        <taxon>Pseudomonadati</taxon>
        <taxon>Campylobacterota</taxon>
        <taxon>Epsilonproteobacteria</taxon>
        <taxon>Campylobacterales</taxon>
        <taxon>Campylobacteraceae</taxon>
        <taxon>Campylobacter</taxon>
    </lineage>
</organism>
<feature type="transmembrane region" description="Helical" evidence="5">
    <location>
        <begin position="29"/>
        <end position="48"/>
    </location>
</feature>
<feature type="transmembrane region" description="Helical" evidence="5">
    <location>
        <begin position="274"/>
        <end position="295"/>
    </location>
</feature>
<evidence type="ECO:0000256" key="3">
    <source>
        <dbReference type="ARBA" id="ARBA00022989"/>
    </source>
</evidence>
<dbReference type="PANTHER" id="PTHR10361:SF28">
    <property type="entry name" value="P3 PROTEIN-RELATED"/>
    <property type="match status" value="1"/>
</dbReference>
<evidence type="ECO:0000256" key="1">
    <source>
        <dbReference type="ARBA" id="ARBA00004141"/>
    </source>
</evidence>
<reference evidence="6" key="1">
    <citation type="submission" date="2022-08" db="EMBL/GenBank/DDBJ databases">
        <authorList>
            <person name="Wang H."/>
        </authorList>
    </citation>
    <scope>NUCLEOTIDE SEQUENCE</scope>
    <source>
        <strain evidence="6">PS10</strain>
    </source>
</reference>
<dbReference type="InterPro" id="IPR004710">
    <property type="entry name" value="Bilac:Na_transpt"/>
</dbReference>
<dbReference type="Gene3D" id="1.20.1530.20">
    <property type="match status" value="1"/>
</dbReference>